<organism evidence="1 2">
    <name type="scientific">Chryseobacterium taihuense</name>
    <dbReference type="NCBI Taxonomy" id="1141221"/>
    <lineage>
        <taxon>Bacteria</taxon>
        <taxon>Pseudomonadati</taxon>
        <taxon>Bacteroidota</taxon>
        <taxon>Flavobacteriia</taxon>
        <taxon>Flavobacteriales</taxon>
        <taxon>Weeksellaceae</taxon>
        <taxon>Chryseobacterium group</taxon>
        <taxon>Chryseobacterium</taxon>
    </lineage>
</organism>
<dbReference type="EMBL" id="LR215974">
    <property type="protein sequence ID" value="VFB03935.1"/>
    <property type="molecule type" value="Genomic_DNA"/>
</dbReference>
<evidence type="ECO:0000313" key="1">
    <source>
        <dbReference type="EMBL" id="VFB03935.1"/>
    </source>
</evidence>
<dbReference type="AlphaFoldDB" id="A0A4U8WG18"/>
<accession>A0A4U8WG18</accession>
<gene>
    <name evidence="1" type="ORF">NCTC12078_01958</name>
</gene>
<name>A0A4U8WG18_9FLAO</name>
<sequence>MTFVIIFLCLFISYYLFQKSKIRRIEKQEYIQERKNQKLNELLDLARKQDEQNSEKGKANENDN</sequence>
<dbReference type="Proteomes" id="UP000290013">
    <property type="component" value="Chromosome"/>
</dbReference>
<proteinExistence type="predicted"/>
<dbReference type="KEGG" id="ctai:NCTC12078_01958"/>
<reference evidence="1 2" key="1">
    <citation type="submission" date="2019-02" db="EMBL/GenBank/DDBJ databases">
        <authorList>
            <consortium name="Pathogen Informatics"/>
        </authorList>
    </citation>
    <scope>NUCLEOTIDE SEQUENCE [LARGE SCALE GENOMIC DNA]</scope>
    <source>
        <strain evidence="1 2">3012STDY6944375</strain>
    </source>
</reference>
<dbReference type="RefSeq" id="WP_130914357.1">
    <property type="nucleotide sequence ID" value="NZ_LR215974.1"/>
</dbReference>
<protein>
    <submittedName>
        <fullName evidence="1">Uncharacterized protein</fullName>
    </submittedName>
</protein>
<evidence type="ECO:0000313" key="2">
    <source>
        <dbReference type="Proteomes" id="UP000290013"/>
    </source>
</evidence>